<feature type="region of interest" description="Disordered" evidence="1">
    <location>
        <begin position="140"/>
        <end position="202"/>
    </location>
</feature>
<proteinExistence type="predicted"/>
<organism evidence="2 3">
    <name type="scientific">Thermothelomyces thermophilus (strain ATCC 42464 / BCRC 31852 / DSM 1799)</name>
    <name type="common">Sporotrichum thermophile</name>
    <dbReference type="NCBI Taxonomy" id="573729"/>
    <lineage>
        <taxon>Eukaryota</taxon>
        <taxon>Fungi</taxon>
        <taxon>Dikarya</taxon>
        <taxon>Ascomycota</taxon>
        <taxon>Pezizomycotina</taxon>
        <taxon>Sordariomycetes</taxon>
        <taxon>Sordariomycetidae</taxon>
        <taxon>Sordariales</taxon>
        <taxon>Chaetomiaceae</taxon>
        <taxon>Thermothelomyces</taxon>
    </lineage>
</organism>
<dbReference type="AlphaFoldDB" id="G2QKD4"/>
<feature type="region of interest" description="Disordered" evidence="1">
    <location>
        <begin position="75"/>
        <end position="126"/>
    </location>
</feature>
<dbReference type="GeneID" id="11511045"/>
<dbReference type="KEGG" id="mtm:MYCTH_2112164"/>
<evidence type="ECO:0000313" key="2">
    <source>
        <dbReference type="EMBL" id="AEO60040.1"/>
    </source>
</evidence>
<reference evidence="2 3" key="1">
    <citation type="journal article" date="2011" name="Nat. Biotechnol.">
        <title>Comparative genomic analysis of the thermophilic biomass-degrading fungi Myceliophthora thermophila and Thielavia terrestris.</title>
        <authorList>
            <person name="Berka R.M."/>
            <person name="Grigoriev I.V."/>
            <person name="Otillar R."/>
            <person name="Salamov A."/>
            <person name="Grimwood J."/>
            <person name="Reid I."/>
            <person name="Ishmael N."/>
            <person name="John T."/>
            <person name="Darmond C."/>
            <person name="Moisan M.-C."/>
            <person name="Henrissat B."/>
            <person name="Coutinho P.M."/>
            <person name="Lombard V."/>
            <person name="Natvig D.O."/>
            <person name="Lindquist E."/>
            <person name="Schmutz J."/>
            <person name="Lucas S."/>
            <person name="Harris P."/>
            <person name="Powlowski J."/>
            <person name="Bellemare A."/>
            <person name="Taylor D."/>
            <person name="Butler G."/>
            <person name="de Vries R.P."/>
            <person name="Allijn I.E."/>
            <person name="van den Brink J."/>
            <person name="Ushinsky S."/>
            <person name="Storms R."/>
            <person name="Powell A.J."/>
            <person name="Paulsen I.T."/>
            <person name="Elbourne L.D.H."/>
            <person name="Baker S.E."/>
            <person name="Magnuson J."/>
            <person name="LaBoissiere S."/>
            <person name="Clutterbuck A.J."/>
            <person name="Martinez D."/>
            <person name="Wogulis M."/>
            <person name="de Leon A.L."/>
            <person name="Rey M.W."/>
            <person name="Tsang A."/>
        </authorList>
    </citation>
    <scope>NUCLEOTIDE SEQUENCE [LARGE SCALE GENOMIC DNA]</scope>
    <source>
        <strain evidence="3">ATCC 42464 / BCRC 31852 / DSM 1799</strain>
    </source>
</reference>
<sequence length="257" mass="29011">MCIRIVFLCPSCRAPSGQTTTLRLHGPSCWDRVLVERLMQSQHFHPGWYCTTPDCGYSRDSQERDAKEIKQIRLNQARNDTSSDADDELYDTDDERDEAMEDCEADTDTKPANAESGGLVNLQPGPSIYYPSAKPCVKRRHNNSKGGSYPVKTEPADPTTRPLGRGLGTLHHGAKGVRRDNLGTARPRHRGSRMPVGLDSPTRDRIGKLLSRIVLHADAHPEKSKWLEEEEELLEILRAHKVSYRQIAELRVVEYIK</sequence>
<feature type="compositionally biased region" description="Acidic residues" evidence="1">
    <location>
        <begin position="83"/>
        <end position="106"/>
    </location>
</feature>
<dbReference type="HOGENOM" id="CLU_1082525_0_0_1"/>
<name>G2QKD4_THET4</name>
<dbReference type="EMBL" id="CP003006">
    <property type="protein sequence ID" value="AEO60040.1"/>
    <property type="molecule type" value="Genomic_DNA"/>
</dbReference>
<dbReference type="VEuPathDB" id="FungiDB:MYCTH_2112164"/>
<dbReference type="InParanoid" id="G2QKD4"/>
<protein>
    <submittedName>
        <fullName evidence="2">Uncharacterized protein</fullName>
    </submittedName>
</protein>
<evidence type="ECO:0000256" key="1">
    <source>
        <dbReference type="SAM" id="MobiDB-lite"/>
    </source>
</evidence>
<dbReference type="RefSeq" id="XP_003665285.1">
    <property type="nucleotide sequence ID" value="XM_003665237.1"/>
</dbReference>
<gene>
    <name evidence="2" type="ORF">MYCTH_2112164</name>
</gene>
<evidence type="ECO:0000313" key="3">
    <source>
        <dbReference type="Proteomes" id="UP000007322"/>
    </source>
</evidence>
<keyword evidence="3" id="KW-1185">Reference proteome</keyword>
<dbReference type="Proteomes" id="UP000007322">
    <property type="component" value="Chromosome 5"/>
</dbReference>
<accession>G2QKD4</accession>